<proteinExistence type="predicted"/>
<sequence>MVGSGIDGNQGSNERDGSNKTFHYSVTQAVVSRVRAFDAGKSVSQTAPIRFGR</sequence>
<dbReference type="Proteomes" id="UP000011996">
    <property type="component" value="Unassembled WGS sequence"/>
</dbReference>
<dbReference type="PATRIC" id="fig|1263868.3.peg.4809"/>
<evidence type="ECO:0000313" key="3">
    <source>
        <dbReference type="Proteomes" id="UP000011996"/>
    </source>
</evidence>
<evidence type="ECO:0000313" key="2">
    <source>
        <dbReference type="EMBL" id="EMI24885.1"/>
    </source>
</evidence>
<evidence type="ECO:0000256" key="1">
    <source>
        <dbReference type="SAM" id="MobiDB-lite"/>
    </source>
</evidence>
<comment type="caution">
    <text evidence="2">The sequence shown here is derived from an EMBL/GenBank/DDBJ whole genome shotgun (WGS) entry which is preliminary data.</text>
</comment>
<reference evidence="2 3" key="1">
    <citation type="journal article" date="2013" name="Mar. Genomics">
        <title>Expression of sulfatases in Rhodopirellula baltica and the diversity of sulfatases in the genus Rhodopirellula.</title>
        <authorList>
            <person name="Wegner C.E."/>
            <person name="Richter-Heitmann T."/>
            <person name="Klindworth A."/>
            <person name="Klockow C."/>
            <person name="Richter M."/>
            <person name="Achstetter T."/>
            <person name="Glockner F.O."/>
            <person name="Harder J."/>
        </authorList>
    </citation>
    <scope>NUCLEOTIDE SEQUENCE [LARGE SCALE GENOMIC DNA]</scope>
    <source>
        <strain evidence="2 3">SH398</strain>
    </source>
</reference>
<dbReference type="EMBL" id="ANOF01000144">
    <property type="protein sequence ID" value="EMI24885.1"/>
    <property type="molecule type" value="Genomic_DNA"/>
</dbReference>
<organism evidence="2 3">
    <name type="scientific">Rhodopirellula europaea SH398</name>
    <dbReference type="NCBI Taxonomy" id="1263868"/>
    <lineage>
        <taxon>Bacteria</taxon>
        <taxon>Pseudomonadati</taxon>
        <taxon>Planctomycetota</taxon>
        <taxon>Planctomycetia</taxon>
        <taxon>Pirellulales</taxon>
        <taxon>Pirellulaceae</taxon>
        <taxon>Rhodopirellula</taxon>
    </lineage>
</organism>
<dbReference type="AlphaFoldDB" id="M5S011"/>
<accession>M5S011</accession>
<feature type="region of interest" description="Disordered" evidence="1">
    <location>
        <begin position="1"/>
        <end position="21"/>
    </location>
</feature>
<name>M5S011_9BACT</name>
<gene>
    <name evidence="2" type="ORF">RESH_04434</name>
</gene>
<protein>
    <submittedName>
        <fullName evidence="2">Uncharacterized protein</fullName>
    </submittedName>
</protein>
<dbReference type="STRING" id="1263868.RESH_04434"/>